<dbReference type="Proteomes" id="UP000190065">
    <property type="component" value="Unassembled WGS sequence"/>
</dbReference>
<evidence type="ECO:0000313" key="5">
    <source>
        <dbReference type="EMBL" id="SJZ73605.1"/>
    </source>
</evidence>
<dbReference type="AlphaFoldDB" id="A0A1T4N3K3"/>
<dbReference type="Gene3D" id="3.40.50.2300">
    <property type="match status" value="1"/>
</dbReference>
<feature type="chain" id="PRO_5010517395" evidence="3">
    <location>
        <begin position="28"/>
        <end position="382"/>
    </location>
</feature>
<evidence type="ECO:0000256" key="1">
    <source>
        <dbReference type="ARBA" id="ARBA00010062"/>
    </source>
</evidence>
<keyword evidence="2 3" id="KW-0732">Signal</keyword>
<feature type="domain" description="Leucine-binding protein" evidence="4">
    <location>
        <begin position="35"/>
        <end position="337"/>
    </location>
</feature>
<name>A0A1T4N3K3_9BACT</name>
<dbReference type="EMBL" id="FUXK01000008">
    <property type="protein sequence ID" value="SJZ73605.1"/>
    <property type="molecule type" value="Genomic_DNA"/>
</dbReference>
<gene>
    <name evidence="5" type="ORF">SAMN02745202_00951</name>
</gene>
<dbReference type="eggNOG" id="COG1388">
    <property type="taxonomic scope" value="Bacteria"/>
</dbReference>
<evidence type="ECO:0000256" key="2">
    <source>
        <dbReference type="ARBA" id="ARBA00022729"/>
    </source>
</evidence>
<evidence type="ECO:0000313" key="6">
    <source>
        <dbReference type="Proteomes" id="UP000190065"/>
    </source>
</evidence>
<dbReference type="Pfam" id="PF13458">
    <property type="entry name" value="Peripla_BP_6"/>
    <property type="match status" value="1"/>
</dbReference>
<organism evidence="5 6">
    <name type="scientific">Segatella oulorum</name>
    <dbReference type="NCBI Taxonomy" id="28136"/>
    <lineage>
        <taxon>Bacteria</taxon>
        <taxon>Pseudomonadati</taxon>
        <taxon>Bacteroidota</taxon>
        <taxon>Bacteroidia</taxon>
        <taxon>Bacteroidales</taxon>
        <taxon>Prevotellaceae</taxon>
        <taxon>Segatella</taxon>
    </lineage>
</organism>
<feature type="signal peptide" evidence="3">
    <location>
        <begin position="1"/>
        <end position="27"/>
    </location>
</feature>
<protein>
    <submittedName>
        <fullName evidence="5">ABC-type branched-chain amino acid transport system, substrate-binding protein</fullName>
    </submittedName>
</protein>
<accession>A0A1T4N3K3</accession>
<dbReference type="RefSeq" id="WP_025070538.1">
    <property type="nucleotide sequence ID" value="NZ_FUXK01000008.1"/>
</dbReference>
<dbReference type="InterPro" id="IPR028082">
    <property type="entry name" value="Peripla_BP_I"/>
</dbReference>
<dbReference type="InterPro" id="IPR028081">
    <property type="entry name" value="Leu-bd"/>
</dbReference>
<dbReference type="SUPFAM" id="SSF53822">
    <property type="entry name" value="Periplasmic binding protein-like I"/>
    <property type="match status" value="1"/>
</dbReference>
<evidence type="ECO:0000256" key="3">
    <source>
        <dbReference type="SAM" id="SignalP"/>
    </source>
</evidence>
<sequence>MRIYYRYFLLLILLLLCGFPLALSSQAATTAKGPITIGVMLPLHQLDGDGKRMTEYYRGMLMACNQLKTAGYTIHVQAWNVDANTDIEQVLQRESVEKCNVIFGPLYSKQVKPLADYCKSRRIRLVIPFSITGNEVASNPYVFQVYQDGARLTNAAVNAFLERFSKCHPVFVDCNDSINPKGAFTAALRKQLDIKGVSYNITNLKSPDDAFAKAFSATQPNVVVLNTARSPELNAVFVKLERLEQLYPGRVVRLFGYTEWLMYASYDFAHFCKYDTYIPTTFYYNASATATQTLEKSYRSWFHEPLMQALPRFAITGYDHTQFFIRGILQYGNQFTGNRWQRFYQPLQTPLQFEPVGKGGRQNTAFQLIHYLYNGSIESLAY</sequence>
<comment type="similarity">
    <text evidence="1">Belongs to the leucine-binding protein family.</text>
</comment>
<evidence type="ECO:0000259" key="4">
    <source>
        <dbReference type="Pfam" id="PF13458"/>
    </source>
</evidence>
<reference evidence="5 6" key="1">
    <citation type="submission" date="2017-02" db="EMBL/GenBank/DDBJ databases">
        <authorList>
            <person name="Peterson S.W."/>
        </authorList>
    </citation>
    <scope>NUCLEOTIDE SEQUENCE [LARGE SCALE GENOMIC DNA]</scope>
    <source>
        <strain evidence="5 6">ATCC 43324</strain>
    </source>
</reference>
<proteinExistence type="inferred from homology"/>
<dbReference type="STRING" id="28136.SAMN02745202_00951"/>